<dbReference type="Proteomes" id="UP000184267">
    <property type="component" value="Unassembled WGS sequence"/>
</dbReference>
<name>A0A1M2VMT1_TRAPU</name>
<comment type="caution">
    <text evidence="1">The sequence shown here is derived from an EMBL/GenBank/DDBJ whole genome shotgun (WGS) entry which is preliminary data.</text>
</comment>
<accession>A0A1M2VMT1</accession>
<dbReference type="AlphaFoldDB" id="A0A1M2VMT1"/>
<protein>
    <submittedName>
        <fullName evidence="1">Uncharacterized protein</fullName>
    </submittedName>
</protein>
<dbReference type="EMBL" id="MNAD01001002">
    <property type="protein sequence ID" value="OJT08909.1"/>
    <property type="molecule type" value="Genomic_DNA"/>
</dbReference>
<gene>
    <name evidence="1" type="ORF">TRAPUB_192</name>
</gene>
<organism evidence="1 2">
    <name type="scientific">Trametes pubescens</name>
    <name type="common">White-rot fungus</name>
    <dbReference type="NCBI Taxonomy" id="154538"/>
    <lineage>
        <taxon>Eukaryota</taxon>
        <taxon>Fungi</taxon>
        <taxon>Dikarya</taxon>
        <taxon>Basidiomycota</taxon>
        <taxon>Agaricomycotina</taxon>
        <taxon>Agaricomycetes</taxon>
        <taxon>Polyporales</taxon>
        <taxon>Polyporaceae</taxon>
        <taxon>Trametes</taxon>
    </lineage>
</organism>
<reference evidence="1 2" key="1">
    <citation type="submission" date="2016-10" db="EMBL/GenBank/DDBJ databases">
        <title>Genome sequence of the basidiomycete white-rot fungus Trametes pubescens.</title>
        <authorList>
            <person name="Makela M.R."/>
            <person name="Granchi Z."/>
            <person name="Peng M."/>
            <person name="De Vries R.P."/>
            <person name="Grigoriev I."/>
            <person name="Riley R."/>
            <person name="Hilden K."/>
        </authorList>
    </citation>
    <scope>NUCLEOTIDE SEQUENCE [LARGE SCALE GENOMIC DNA]</scope>
    <source>
        <strain evidence="1 2">FBCC735</strain>
    </source>
</reference>
<proteinExistence type="predicted"/>
<evidence type="ECO:0000313" key="2">
    <source>
        <dbReference type="Proteomes" id="UP000184267"/>
    </source>
</evidence>
<keyword evidence="2" id="KW-1185">Reference proteome</keyword>
<evidence type="ECO:0000313" key="1">
    <source>
        <dbReference type="EMBL" id="OJT08909.1"/>
    </source>
</evidence>
<dbReference type="OrthoDB" id="73076at2759"/>
<sequence>MFAAPTVGVTLKITVGFIVRYVHSHPDNTSCIKLQSGEKPRWFGDKSFRKSQQKIRLDDRNADFSWRDRLVVRCSHRLKTAAMRAENNAERASSKWTLPERQGRSVVPYTVLPESASYKDDLFNEGRVHIMPMAQLRAGSTYTKISRTRSSPFRGPPRREVLRLQVLDEYSRTRNRNKLSPKQIQSRVLAQERSQARWLNYHANGVVTSAKCQKKGKPSPSGEVLPCSDCNKILRLKIFKNALRKPAPAPRKAKFTPWSYRNPVVGEAYLRHEDVQELMEMVSP</sequence>